<organism evidence="1 2">
    <name type="scientific">Amycolatopsis coloradensis</name>
    <dbReference type="NCBI Taxonomy" id="76021"/>
    <lineage>
        <taxon>Bacteria</taxon>
        <taxon>Bacillati</taxon>
        <taxon>Actinomycetota</taxon>
        <taxon>Actinomycetes</taxon>
        <taxon>Pseudonocardiales</taxon>
        <taxon>Pseudonocardiaceae</taxon>
        <taxon>Amycolatopsis</taxon>
    </lineage>
</organism>
<evidence type="ECO:0000313" key="1">
    <source>
        <dbReference type="EMBL" id="WYW14830.1"/>
    </source>
</evidence>
<dbReference type="EC" id="2.1.1.-" evidence="1"/>
<dbReference type="Proteomes" id="UP001456344">
    <property type="component" value="Chromosome"/>
</dbReference>
<accession>A0ACD5B664</accession>
<proteinExistence type="predicted"/>
<dbReference type="EMBL" id="CP150484">
    <property type="protein sequence ID" value="WYW14830.1"/>
    <property type="molecule type" value="Genomic_DNA"/>
</dbReference>
<keyword evidence="2" id="KW-1185">Reference proteome</keyword>
<evidence type="ECO:0000313" key="2">
    <source>
        <dbReference type="Proteomes" id="UP001456344"/>
    </source>
</evidence>
<sequence length="255" mass="29027">MRLPIRPRDLSRCVITQKQRPLTDGFEETWSLAEPVKGWMTRDQGLALWNAARRLSEGDLIVEIGSHQGRSTIVLASAARTVGARVVAVDPFVDGRLFGGSPTRQRFEANLRKAGVEDVVELVAEYSTKLRPTWDRPIQLLYIDGKHDYWTYTDDLRWSADLADGREILVHDCFSSIGVTLGTIAKVLFGRRYTYLDRATSLARFRLSPPSFKDRLRVLAQMPWFLRNVGIKVLLRLRLAPVARVFGHDSPYDPY</sequence>
<reference evidence="1" key="1">
    <citation type="submission" date="2023-10" db="EMBL/GenBank/DDBJ databases">
        <title>Whole genome sequencing of actinobacterial strain Amycolatopsis sp. (BCA-696) identifies the underlying plant growth-promoting genes.</title>
        <authorList>
            <person name="Gandham P."/>
            <person name="Vadla N."/>
            <person name="Saji A."/>
            <person name="Srinivas V."/>
            <person name="Ruperao P."/>
            <person name="Selvanayagam S."/>
            <person name="Saxena R.K."/>
            <person name="Rathore A."/>
            <person name="Gopalakrishnan S."/>
            <person name="Thakur V."/>
        </authorList>
    </citation>
    <scope>NUCLEOTIDE SEQUENCE</scope>
    <source>
        <strain evidence="1">BCA-696</strain>
    </source>
</reference>
<protein>
    <submittedName>
        <fullName evidence="1">Class I SAM-dependent methyltransferase</fullName>
        <ecNumber evidence="1">2.1.1.-</ecNumber>
    </submittedName>
</protein>
<keyword evidence="1" id="KW-0808">Transferase</keyword>
<keyword evidence="1" id="KW-0489">Methyltransferase</keyword>
<name>A0ACD5B664_9PSEU</name>
<gene>
    <name evidence="1" type="ORF">LCL61_04625</name>
</gene>